<feature type="region of interest" description="Disordered" evidence="3">
    <location>
        <begin position="881"/>
        <end position="908"/>
    </location>
</feature>
<feature type="coiled-coil region" evidence="2">
    <location>
        <begin position="978"/>
        <end position="1012"/>
    </location>
</feature>
<dbReference type="InterPro" id="IPR000008">
    <property type="entry name" value="C2_dom"/>
</dbReference>
<feature type="region of interest" description="Disordered" evidence="3">
    <location>
        <begin position="33"/>
        <end position="83"/>
    </location>
</feature>
<dbReference type="GO" id="GO:0005096">
    <property type="term" value="F:GTPase activator activity"/>
    <property type="evidence" value="ECO:0007669"/>
    <property type="project" value="UniProtKB-KW"/>
</dbReference>
<dbReference type="AlphaFoldDB" id="A0AAV7T8U0"/>
<evidence type="ECO:0000313" key="7">
    <source>
        <dbReference type="EMBL" id="KAJ1172968.1"/>
    </source>
</evidence>
<dbReference type="SMART" id="SM00233">
    <property type="entry name" value="PH"/>
    <property type="match status" value="1"/>
</dbReference>
<reference evidence="7" key="1">
    <citation type="journal article" date="2022" name="bioRxiv">
        <title>Sequencing and chromosome-scale assembly of the giantPleurodeles waltlgenome.</title>
        <authorList>
            <person name="Brown T."/>
            <person name="Elewa A."/>
            <person name="Iarovenko S."/>
            <person name="Subramanian E."/>
            <person name="Araus A.J."/>
            <person name="Petzold A."/>
            <person name="Susuki M."/>
            <person name="Suzuki K.-i.T."/>
            <person name="Hayashi T."/>
            <person name="Toyoda A."/>
            <person name="Oliveira C."/>
            <person name="Osipova E."/>
            <person name="Leigh N.D."/>
            <person name="Simon A."/>
            <person name="Yun M.H."/>
        </authorList>
    </citation>
    <scope>NUCLEOTIDE SEQUENCE</scope>
    <source>
        <strain evidence="7">20211129_DDA</strain>
        <tissue evidence="7">Liver</tissue>
    </source>
</reference>
<dbReference type="EMBL" id="JANPWB010000007">
    <property type="protein sequence ID" value="KAJ1172968.1"/>
    <property type="molecule type" value="Genomic_DNA"/>
</dbReference>
<gene>
    <name evidence="7" type="ORF">NDU88_004810</name>
</gene>
<dbReference type="CDD" id="cd04013">
    <property type="entry name" value="C2_SynGAP_like"/>
    <property type="match status" value="1"/>
</dbReference>
<dbReference type="PROSITE" id="PS50003">
    <property type="entry name" value="PH_DOMAIN"/>
    <property type="match status" value="1"/>
</dbReference>
<dbReference type="InterPro" id="IPR011993">
    <property type="entry name" value="PH-like_dom_sf"/>
</dbReference>
<protein>
    <submittedName>
        <fullName evidence="7">Uncharacterized protein</fullName>
    </submittedName>
</protein>
<dbReference type="InterPro" id="IPR008936">
    <property type="entry name" value="Rho_GTPase_activation_prot"/>
</dbReference>
<dbReference type="Pfam" id="PF00168">
    <property type="entry name" value="C2"/>
    <property type="match status" value="1"/>
</dbReference>
<dbReference type="InterPro" id="IPR057606">
    <property type="entry name" value="SynGAP1-like_PH"/>
</dbReference>
<dbReference type="PANTHER" id="PTHR10194:SF96">
    <property type="entry name" value="RAS PROTEIN ACTIVATOR LIKE-3"/>
    <property type="match status" value="1"/>
</dbReference>
<proteinExistence type="predicted"/>
<dbReference type="InterPro" id="IPR035892">
    <property type="entry name" value="C2_domain_sf"/>
</dbReference>
<dbReference type="PROSITE" id="PS00509">
    <property type="entry name" value="RAS_GTPASE_ACTIV_1"/>
    <property type="match status" value="1"/>
</dbReference>
<dbReference type="SUPFAM" id="SSF50729">
    <property type="entry name" value="PH domain-like"/>
    <property type="match status" value="1"/>
</dbReference>
<dbReference type="InterPro" id="IPR001849">
    <property type="entry name" value="PH_domain"/>
</dbReference>
<feature type="domain" description="Ras-GAP" evidence="6">
    <location>
        <begin position="531"/>
        <end position="723"/>
    </location>
</feature>
<dbReference type="Pfam" id="PF00616">
    <property type="entry name" value="RasGAP"/>
    <property type="match status" value="2"/>
</dbReference>
<dbReference type="InterPro" id="IPR001936">
    <property type="entry name" value="RasGAP_dom"/>
</dbReference>
<dbReference type="SMART" id="SM00239">
    <property type="entry name" value="C2"/>
    <property type="match status" value="1"/>
</dbReference>
<dbReference type="CDD" id="cd05136">
    <property type="entry name" value="RasGAP_DAB2IP"/>
    <property type="match status" value="1"/>
</dbReference>
<feature type="region of interest" description="Disordered" evidence="3">
    <location>
        <begin position="1023"/>
        <end position="1064"/>
    </location>
</feature>
<feature type="domain" description="PH" evidence="4">
    <location>
        <begin position="252"/>
        <end position="360"/>
    </location>
</feature>
<feature type="compositionally biased region" description="Basic and acidic residues" evidence="3">
    <location>
        <begin position="108"/>
        <end position="127"/>
    </location>
</feature>
<dbReference type="Gene3D" id="2.30.29.30">
    <property type="entry name" value="Pleckstrin-homology domain (PH domain)/Phosphotyrosine-binding domain (PTB)"/>
    <property type="match status" value="1"/>
</dbReference>
<dbReference type="SUPFAM" id="SSF49562">
    <property type="entry name" value="C2 domain (Calcium/lipid-binding domain, CaLB)"/>
    <property type="match status" value="1"/>
</dbReference>
<dbReference type="SUPFAM" id="SSF48350">
    <property type="entry name" value="GTPase activation domain, GAP"/>
    <property type="match status" value="1"/>
</dbReference>
<dbReference type="Gene3D" id="1.10.506.10">
    <property type="entry name" value="GTPase Activation - p120gap, domain 1"/>
    <property type="match status" value="2"/>
</dbReference>
<accession>A0AAV7T8U0</accession>
<keyword evidence="2" id="KW-0175">Coiled coil</keyword>
<dbReference type="Pfam" id="PF25321">
    <property type="entry name" value="PH_RASGAP"/>
    <property type="match status" value="1"/>
</dbReference>
<feature type="region of interest" description="Disordered" evidence="3">
    <location>
        <begin position="824"/>
        <end position="849"/>
    </location>
</feature>
<dbReference type="Gene3D" id="2.60.40.150">
    <property type="entry name" value="C2 domain"/>
    <property type="match status" value="1"/>
</dbReference>
<evidence type="ECO:0000313" key="8">
    <source>
        <dbReference type="Proteomes" id="UP001066276"/>
    </source>
</evidence>
<dbReference type="PROSITE" id="PS50004">
    <property type="entry name" value="C2"/>
    <property type="match status" value="1"/>
</dbReference>
<keyword evidence="8" id="KW-1185">Reference proteome</keyword>
<feature type="domain" description="C2" evidence="5">
    <location>
        <begin position="351"/>
        <end position="471"/>
    </location>
</feature>
<feature type="compositionally biased region" description="Basic and acidic residues" evidence="3">
    <location>
        <begin position="1023"/>
        <end position="1055"/>
    </location>
</feature>
<name>A0AAV7T8U0_PLEWA</name>
<evidence type="ECO:0000256" key="1">
    <source>
        <dbReference type="ARBA" id="ARBA00022468"/>
    </source>
</evidence>
<dbReference type="Proteomes" id="UP001066276">
    <property type="component" value="Chromosome 4_1"/>
</dbReference>
<evidence type="ECO:0000259" key="4">
    <source>
        <dbReference type="PROSITE" id="PS50003"/>
    </source>
</evidence>
<comment type="caution">
    <text evidence="7">The sequence shown here is derived from an EMBL/GenBank/DDBJ whole genome shotgun (WGS) entry which is preliminary data.</text>
</comment>
<dbReference type="PROSITE" id="PS50018">
    <property type="entry name" value="RAS_GTPASE_ACTIV_2"/>
    <property type="match status" value="1"/>
</dbReference>
<evidence type="ECO:0000259" key="5">
    <source>
        <dbReference type="PROSITE" id="PS50004"/>
    </source>
</evidence>
<dbReference type="SMART" id="SM00323">
    <property type="entry name" value="RasGAP"/>
    <property type="match status" value="1"/>
</dbReference>
<dbReference type="PANTHER" id="PTHR10194">
    <property type="entry name" value="RAS GTPASE-ACTIVATING PROTEINS"/>
    <property type="match status" value="1"/>
</dbReference>
<feature type="compositionally biased region" description="Polar residues" evidence="3">
    <location>
        <begin position="54"/>
        <end position="82"/>
    </location>
</feature>
<feature type="region of interest" description="Disordered" evidence="3">
    <location>
        <begin position="930"/>
        <end position="952"/>
    </location>
</feature>
<keyword evidence="1" id="KW-0343">GTPase activation</keyword>
<dbReference type="InterPro" id="IPR023152">
    <property type="entry name" value="RasGAP_CS"/>
</dbReference>
<organism evidence="7 8">
    <name type="scientific">Pleurodeles waltl</name>
    <name type="common">Iberian ribbed newt</name>
    <dbReference type="NCBI Taxonomy" id="8319"/>
    <lineage>
        <taxon>Eukaryota</taxon>
        <taxon>Metazoa</taxon>
        <taxon>Chordata</taxon>
        <taxon>Craniata</taxon>
        <taxon>Vertebrata</taxon>
        <taxon>Euteleostomi</taxon>
        <taxon>Amphibia</taxon>
        <taxon>Batrachia</taxon>
        <taxon>Caudata</taxon>
        <taxon>Salamandroidea</taxon>
        <taxon>Salamandridae</taxon>
        <taxon>Pleurodelinae</taxon>
        <taxon>Pleurodeles</taxon>
    </lineage>
</organism>
<evidence type="ECO:0000256" key="3">
    <source>
        <dbReference type="SAM" id="MobiDB-lite"/>
    </source>
</evidence>
<sequence>MEEKIQLEEVDVACQAQTKQENNALLNAYKWQTTPEGHTDMQGPTGAATRGSRKWSTLQSWKRSRSHPSTNTKGADASSLTPAGTMKLEATAVAKRSVFRRAFSNPAKEVKEPGHAQDTEDTGRGDRLRNYFRSVSQRLLKKSVASLGPAHQEALADKPEVVHCMPLTPSPEVNVWDISNFTLLDGQLILTNRDEENTHRTRNRTGSCLSGSSLQHACCLEEVETASTLKTLNGPRFSRESLDQESIYVNQPNNVKGLLLKRTKRKKPPSKLDLSAISLSDGERCHSMHSSHDSLTTPLSTVEMLDLSTEKDVVIRPLHSSILGEKFCFEIITSEGSRCFACTSVEERDRWIENLRRIVQPNKDNCERVENTLSLWIYEAKDILPKRKYFCELHLDGTLYARTTSKLNQGTIFWGEHFEFENLPPVSVVAIHLLQEDEKKKKKEHRELVPAGSVSIKLSDLVSRQHVEKWFPVCKAAPNKEKLMAPSIRVKGRYQNMRVLPIVQYKEFAEYIAFNYMELCTELEPAISVKDKEELASSLVHVLQCTGKAKSFLIDLGIAELDRFDVKESLIFRENTLTTKAIDEYMKLVGQKYLLSTLGEFIVQLYDSEDSCEVDPSKCPSNDLSDNQNNLRQSCEEVFRKITDSCDSFPAELNEIFATWQEECFYRQKVGIGQRLICASLFLRFLCPAIMSPSLFHLTQEYPSSNTSRTLTLVAKVIQNLANFTRFGDKEAYMGFMNEFLEHNEENMKMFLQTISSQDSEMQMSTYDGYIDLATQLSVLHSLLFSIFITIDQQTKNRLEPLPTILQAIQEGTPVPSGICTNPDGLGSSQENEKPGFLAPRDLPKHSPLVTKSTSMMSIQKNKGREEERAFHGLVASQSFTKTKRHIHRTQSVPAGNRDHRMQKRSSTEHLPKLLQKEGAVKMTCLHISPPGGVSMPQGRSRVQQSASLPRRKSMVPWLRSCEGTGQANKEMDYCWPSERYMKRITELQKELQMTKERQQSLEARVEEMMGQLVALHELQDSEQRLTDSPKQKENHPEQRHSRCASAEEKKRAQPRETPPIDTERRIIGLEARLSILEREYTLMLARVNHPDEITETMNHALPNRMERSTFEVRENGNGSLSI</sequence>
<feature type="region of interest" description="Disordered" evidence="3">
    <location>
        <begin position="104"/>
        <end position="127"/>
    </location>
</feature>
<evidence type="ECO:0000259" key="6">
    <source>
        <dbReference type="PROSITE" id="PS50018"/>
    </source>
</evidence>
<dbReference type="InterPro" id="IPR039360">
    <property type="entry name" value="Ras_GTPase"/>
</dbReference>
<evidence type="ECO:0000256" key="2">
    <source>
        <dbReference type="SAM" id="Coils"/>
    </source>
</evidence>